<comment type="subcellular location">
    <subcellularLocation>
        <location evidence="1">Membrane</location>
        <topology evidence="1">Multi-pass membrane protein</topology>
    </subcellularLocation>
</comment>
<evidence type="ECO:0000256" key="5">
    <source>
        <dbReference type="SAM" id="Phobius"/>
    </source>
</evidence>
<dbReference type="EnsemblMetazoa" id="GBRI002520-RA">
    <property type="protein sequence ID" value="GBRI002520-PA"/>
    <property type="gene ID" value="GBRI002520"/>
</dbReference>
<evidence type="ECO:0000313" key="7">
    <source>
        <dbReference type="Proteomes" id="UP000091820"/>
    </source>
</evidence>
<reference evidence="6" key="2">
    <citation type="submission" date="2020-05" db="UniProtKB">
        <authorList>
            <consortium name="EnsemblMetazoa"/>
        </authorList>
    </citation>
    <scope>IDENTIFICATION</scope>
    <source>
        <strain evidence="6">IAEA</strain>
    </source>
</reference>
<dbReference type="Gene3D" id="1.10.1450.10">
    <property type="entry name" value="Tetraspanin"/>
    <property type="match status" value="1"/>
</dbReference>
<evidence type="ECO:0000313" key="6">
    <source>
        <dbReference type="EnsemblMetazoa" id="GBRI002520-PA"/>
    </source>
</evidence>
<evidence type="ECO:0008006" key="8">
    <source>
        <dbReference type="Google" id="ProtNLM"/>
    </source>
</evidence>
<feature type="transmembrane region" description="Helical" evidence="5">
    <location>
        <begin position="36"/>
        <end position="53"/>
    </location>
</feature>
<dbReference type="GO" id="GO:0016020">
    <property type="term" value="C:membrane"/>
    <property type="evidence" value="ECO:0007669"/>
    <property type="project" value="UniProtKB-SubCell"/>
</dbReference>
<evidence type="ECO:0000256" key="4">
    <source>
        <dbReference type="ARBA" id="ARBA00023136"/>
    </source>
</evidence>
<name>A0A1A9W153_9MUSC</name>
<dbReference type="InterPro" id="IPR018499">
    <property type="entry name" value="Tetraspanin/Peripherin"/>
</dbReference>
<dbReference type="InterPro" id="IPR008952">
    <property type="entry name" value="Tetraspanin_EC2_sf"/>
</dbReference>
<dbReference type="AlphaFoldDB" id="A0A1A9W153"/>
<evidence type="ECO:0000256" key="1">
    <source>
        <dbReference type="ARBA" id="ARBA00004141"/>
    </source>
</evidence>
<organism evidence="6 7">
    <name type="scientific">Glossina brevipalpis</name>
    <dbReference type="NCBI Taxonomy" id="37001"/>
    <lineage>
        <taxon>Eukaryota</taxon>
        <taxon>Metazoa</taxon>
        <taxon>Ecdysozoa</taxon>
        <taxon>Arthropoda</taxon>
        <taxon>Hexapoda</taxon>
        <taxon>Insecta</taxon>
        <taxon>Pterygota</taxon>
        <taxon>Neoptera</taxon>
        <taxon>Endopterygota</taxon>
        <taxon>Diptera</taxon>
        <taxon>Brachycera</taxon>
        <taxon>Muscomorpha</taxon>
        <taxon>Hippoboscoidea</taxon>
        <taxon>Glossinidae</taxon>
        <taxon>Glossina</taxon>
    </lineage>
</organism>
<dbReference type="Proteomes" id="UP000091820">
    <property type="component" value="Unassembled WGS sequence"/>
</dbReference>
<keyword evidence="7" id="KW-1185">Reference proteome</keyword>
<keyword evidence="3 5" id="KW-1133">Transmembrane helix</keyword>
<keyword evidence="2 5" id="KW-0812">Transmembrane</keyword>
<dbReference type="Pfam" id="PF00335">
    <property type="entry name" value="Tetraspanin"/>
    <property type="match status" value="1"/>
</dbReference>
<proteinExistence type="predicted"/>
<dbReference type="VEuPathDB" id="VectorBase:GBRI002520"/>
<dbReference type="SUPFAM" id="SSF48652">
    <property type="entry name" value="Tetraspanin"/>
    <property type="match status" value="1"/>
</dbReference>
<evidence type="ECO:0000256" key="2">
    <source>
        <dbReference type="ARBA" id="ARBA00022692"/>
    </source>
</evidence>
<keyword evidence="4 5" id="KW-0472">Membrane</keyword>
<protein>
    <recommendedName>
        <fullName evidence="8">Tetraspanin</fullName>
    </recommendedName>
</protein>
<sequence length="126" mass="14392">MDRDHFDSQTNPSEWKHVVGAAFLGLLITSSRFRKLILFLFILGIGVLLMKPAETSCKNSLKNILLNAINDKHDSSAVNFINYLQTKHQCCGWDGMKDYRNGEIPESCVDPYRRKAYYPGCKSIFD</sequence>
<accession>A0A1A9W153</accession>
<reference evidence="7" key="1">
    <citation type="submission" date="2014-03" db="EMBL/GenBank/DDBJ databases">
        <authorList>
            <person name="Aksoy S."/>
            <person name="Warren W."/>
            <person name="Wilson R.K."/>
        </authorList>
    </citation>
    <scope>NUCLEOTIDE SEQUENCE [LARGE SCALE GENOMIC DNA]</scope>
    <source>
        <strain evidence="7">IAEA</strain>
    </source>
</reference>
<evidence type="ECO:0000256" key="3">
    <source>
        <dbReference type="ARBA" id="ARBA00022989"/>
    </source>
</evidence>